<dbReference type="InterPro" id="IPR004410">
    <property type="entry name" value="Malonyl_CoA-ACP_transAc_FabD"/>
</dbReference>
<evidence type="ECO:0000256" key="7">
    <source>
        <dbReference type="PIRSR" id="PIRSR000446-1"/>
    </source>
</evidence>
<evidence type="ECO:0000256" key="6">
    <source>
        <dbReference type="PIRNR" id="PIRNR000446"/>
    </source>
</evidence>
<proteinExistence type="inferred from homology"/>
<dbReference type="SUPFAM" id="SSF52151">
    <property type="entry name" value="FabD/lysophospholipase-like"/>
    <property type="match status" value="1"/>
</dbReference>
<evidence type="ECO:0000256" key="4">
    <source>
        <dbReference type="ARBA" id="ARBA00023315"/>
    </source>
</evidence>
<feature type="domain" description="Malonyl-CoA:ACP transacylase (MAT)" evidence="8">
    <location>
        <begin position="7"/>
        <end position="292"/>
    </location>
</feature>
<dbReference type="EC" id="2.3.1.39" evidence="1 6"/>
<dbReference type="GO" id="GO:0005829">
    <property type="term" value="C:cytosol"/>
    <property type="evidence" value="ECO:0007669"/>
    <property type="project" value="TreeGrafter"/>
</dbReference>
<dbReference type="InterPro" id="IPR001227">
    <property type="entry name" value="Ac_transferase_dom_sf"/>
</dbReference>
<dbReference type="NCBIfam" id="TIGR00128">
    <property type="entry name" value="fabD"/>
    <property type="match status" value="1"/>
</dbReference>
<accession>A0A1G1KZ11</accession>
<dbReference type="Proteomes" id="UP000178187">
    <property type="component" value="Unassembled WGS sequence"/>
</dbReference>
<dbReference type="Pfam" id="PF00698">
    <property type="entry name" value="Acyl_transf_1"/>
    <property type="match status" value="1"/>
</dbReference>
<dbReference type="InterPro" id="IPR014043">
    <property type="entry name" value="Acyl_transferase_dom"/>
</dbReference>
<dbReference type="GO" id="GO:0004314">
    <property type="term" value="F:[acyl-carrier-protein] S-malonyltransferase activity"/>
    <property type="evidence" value="ECO:0007669"/>
    <property type="project" value="UniProtKB-EC"/>
</dbReference>
<dbReference type="GO" id="GO:0006633">
    <property type="term" value="P:fatty acid biosynthetic process"/>
    <property type="evidence" value="ECO:0007669"/>
    <property type="project" value="TreeGrafter"/>
</dbReference>
<comment type="similarity">
    <text evidence="6">Belongs to the fabD family.</text>
</comment>
<evidence type="ECO:0000256" key="3">
    <source>
        <dbReference type="ARBA" id="ARBA00022679"/>
    </source>
</evidence>
<keyword evidence="4 6" id="KW-0012">Acyltransferase</keyword>
<sequence>MKQFGFLFPGQGAQAVGMGFDFYLKNQAAKKVFTQADEILNFPVTRLCFEGPDTELVRTKNTQIAIFVTSMATLESVKLQFPDLQPQVSCGLSLGEFTALTAIGAISFEDALKLVQIRGELMEQAAESNPGTMASIIGLSLDDIREICNETGAVPANINSPEQVVISGSVDSVKQACELCEANGAKRAIQLKVGGAFHSPLMKSAEEGLKKALQKIRVSKTNIPFIPNVTGEVVNEPETIRMLLANQLTSPVEWVKTMQTCHQMGLREFLEMGPGSVLKGLARKINSELIVYNINKTEHLEKLNTMMLEGTTNAS</sequence>
<dbReference type="InterPro" id="IPR050858">
    <property type="entry name" value="Mal-CoA-ACP_Trans/PKS_FabD"/>
</dbReference>
<keyword evidence="3 6" id="KW-0808">Transferase</keyword>
<dbReference type="PANTHER" id="PTHR42681">
    <property type="entry name" value="MALONYL-COA-ACYL CARRIER PROTEIN TRANSACYLASE, MITOCHONDRIAL"/>
    <property type="match status" value="1"/>
</dbReference>
<dbReference type="InterPro" id="IPR016036">
    <property type="entry name" value="Malonyl_transacylase_ACP-bd"/>
</dbReference>
<dbReference type="AlphaFoldDB" id="A0A1G1KZ11"/>
<dbReference type="Gene3D" id="3.30.70.250">
    <property type="entry name" value="Malonyl-CoA ACP transacylase, ACP-binding"/>
    <property type="match status" value="1"/>
</dbReference>
<feature type="active site" evidence="7">
    <location>
        <position position="198"/>
    </location>
</feature>
<evidence type="ECO:0000256" key="2">
    <source>
        <dbReference type="ARBA" id="ARBA00018953"/>
    </source>
</evidence>
<comment type="catalytic activity">
    <reaction evidence="5 6">
        <text>holo-[ACP] + malonyl-CoA = malonyl-[ACP] + CoA</text>
        <dbReference type="Rhea" id="RHEA:41792"/>
        <dbReference type="Rhea" id="RHEA-COMP:9623"/>
        <dbReference type="Rhea" id="RHEA-COMP:9685"/>
        <dbReference type="ChEBI" id="CHEBI:57287"/>
        <dbReference type="ChEBI" id="CHEBI:57384"/>
        <dbReference type="ChEBI" id="CHEBI:64479"/>
        <dbReference type="ChEBI" id="CHEBI:78449"/>
        <dbReference type="EC" id="2.3.1.39"/>
    </reaction>
</comment>
<evidence type="ECO:0000259" key="8">
    <source>
        <dbReference type="SMART" id="SM00827"/>
    </source>
</evidence>
<organism evidence="9 10">
    <name type="scientific">Candidatus Danuiimicrobium aquiferis</name>
    <dbReference type="NCBI Taxonomy" id="1801832"/>
    <lineage>
        <taxon>Bacteria</taxon>
        <taxon>Pseudomonadati</taxon>
        <taxon>Candidatus Omnitrophota</taxon>
        <taxon>Candidatus Danuiimicrobium</taxon>
    </lineage>
</organism>
<dbReference type="PIRSF" id="PIRSF000446">
    <property type="entry name" value="Mct"/>
    <property type="match status" value="1"/>
</dbReference>
<dbReference type="SUPFAM" id="SSF55048">
    <property type="entry name" value="Probable ACP-binding domain of malonyl-CoA ACP transacylase"/>
    <property type="match status" value="1"/>
</dbReference>
<dbReference type="FunFam" id="3.30.70.250:FF:000001">
    <property type="entry name" value="Malonyl CoA-acyl carrier protein transacylase"/>
    <property type="match status" value="1"/>
</dbReference>
<comment type="caution">
    <text evidence="9">The sequence shown here is derived from an EMBL/GenBank/DDBJ whole genome shotgun (WGS) entry which is preliminary data.</text>
</comment>
<dbReference type="InterPro" id="IPR016035">
    <property type="entry name" value="Acyl_Trfase/lysoPLipase"/>
</dbReference>
<dbReference type="InterPro" id="IPR024925">
    <property type="entry name" value="Malonyl_CoA-ACP_transAc"/>
</dbReference>
<evidence type="ECO:0000313" key="9">
    <source>
        <dbReference type="EMBL" id="OGW98092.1"/>
    </source>
</evidence>
<dbReference type="Gene3D" id="3.40.366.10">
    <property type="entry name" value="Malonyl-Coenzyme A Acyl Carrier Protein, domain 2"/>
    <property type="match status" value="1"/>
</dbReference>
<feature type="active site" evidence="7">
    <location>
        <position position="93"/>
    </location>
</feature>
<protein>
    <recommendedName>
        <fullName evidence="2 6">Malonyl CoA-acyl carrier protein transacylase</fullName>
        <ecNumber evidence="1 6">2.3.1.39</ecNumber>
    </recommendedName>
</protein>
<evidence type="ECO:0000256" key="1">
    <source>
        <dbReference type="ARBA" id="ARBA00013258"/>
    </source>
</evidence>
<name>A0A1G1KZ11_9BACT</name>
<dbReference type="PANTHER" id="PTHR42681:SF1">
    <property type="entry name" value="MALONYL-COA-ACYL CARRIER PROTEIN TRANSACYLASE, MITOCHONDRIAL"/>
    <property type="match status" value="1"/>
</dbReference>
<gene>
    <name evidence="9" type="ORF">A3G33_06985</name>
</gene>
<reference evidence="9 10" key="1">
    <citation type="journal article" date="2016" name="Nat. Commun.">
        <title>Thousands of microbial genomes shed light on interconnected biogeochemical processes in an aquifer system.</title>
        <authorList>
            <person name="Anantharaman K."/>
            <person name="Brown C.T."/>
            <person name="Hug L.A."/>
            <person name="Sharon I."/>
            <person name="Castelle C.J."/>
            <person name="Probst A.J."/>
            <person name="Thomas B.C."/>
            <person name="Singh A."/>
            <person name="Wilkins M.J."/>
            <person name="Karaoz U."/>
            <person name="Brodie E.L."/>
            <person name="Williams K.H."/>
            <person name="Hubbard S.S."/>
            <person name="Banfield J.F."/>
        </authorList>
    </citation>
    <scope>NUCLEOTIDE SEQUENCE [LARGE SCALE GENOMIC DNA]</scope>
</reference>
<dbReference type="SMART" id="SM00827">
    <property type="entry name" value="PKS_AT"/>
    <property type="match status" value="1"/>
</dbReference>
<dbReference type="EMBL" id="MHFR01000037">
    <property type="protein sequence ID" value="OGW98092.1"/>
    <property type="molecule type" value="Genomic_DNA"/>
</dbReference>
<evidence type="ECO:0000256" key="5">
    <source>
        <dbReference type="ARBA" id="ARBA00048462"/>
    </source>
</evidence>
<evidence type="ECO:0000313" key="10">
    <source>
        <dbReference type="Proteomes" id="UP000178187"/>
    </source>
</evidence>